<feature type="compositionally biased region" description="Low complexity" evidence="1">
    <location>
        <begin position="1"/>
        <end position="13"/>
    </location>
</feature>
<proteinExistence type="predicted"/>
<organism evidence="2 3">
    <name type="scientific">Methyloversatilis universalis (strain ATCC BAA-1314 / DSM 25237 / JCM 13912 / CCUG 52030 / FAM5)</name>
    <dbReference type="NCBI Taxonomy" id="1000565"/>
    <lineage>
        <taxon>Bacteria</taxon>
        <taxon>Pseudomonadati</taxon>
        <taxon>Pseudomonadota</taxon>
        <taxon>Betaproteobacteria</taxon>
        <taxon>Nitrosomonadales</taxon>
        <taxon>Sterolibacteriaceae</taxon>
        <taxon>Methyloversatilis</taxon>
    </lineage>
</organism>
<gene>
    <name evidence="2" type="ORF">METUNv1_00437</name>
</gene>
<dbReference type="STRING" id="1000565.METUNv1_00437"/>
<protein>
    <submittedName>
        <fullName evidence="2">Uncharacterized protein</fullName>
    </submittedName>
</protein>
<dbReference type="AlphaFoldDB" id="F5R8G1"/>
<dbReference type="EMBL" id="AFHG01000029">
    <property type="protein sequence ID" value="EGK73264.1"/>
    <property type="molecule type" value="Genomic_DNA"/>
</dbReference>
<reference evidence="2 3" key="1">
    <citation type="journal article" date="2011" name="J. Bacteriol.">
        <title>Genome sequence of Methyloversatilis universalis FAM5T, a methylotrophic representative of the order Rhodocyclales.</title>
        <authorList>
            <person name="Kittichotirat W."/>
            <person name="Good N.M."/>
            <person name="Hall R."/>
            <person name="Bringel F."/>
            <person name="Lajus A."/>
            <person name="Medigue C."/>
            <person name="Smalley N.E."/>
            <person name="Beck D."/>
            <person name="Bumgarner R."/>
            <person name="Vuilleumier S."/>
            <person name="Kalyuzhnaya M.G."/>
        </authorList>
    </citation>
    <scope>NUCLEOTIDE SEQUENCE [LARGE SCALE GENOMIC DNA]</scope>
    <source>
        <strain evidence="3">ATCC BAA-1314 / JCM 13912 / FAM5</strain>
    </source>
</reference>
<sequence length="168" mass="17969">MRSRAARYSSSRRLTSGVRRAGSKGLGDRLCTTPSIICSAALVCAAVSRSLRPCTADSTCFAVGMPDSHSVCACTAPLSAAQIAAATNMPRILLSPRPGAKGALITRAAYASVFAQYSHRAWALAVLAAKKYIIPATPHRCHARSERKGLFRYPAPDPRQEAEGRRLR</sequence>
<keyword evidence="3" id="KW-1185">Reference proteome</keyword>
<evidence type="ECO:0000313" key="3">
    <source>
        <dbReference type="Proteomes" id="UP000005019"/>
    </source>
</evidence>
<feature type="region of interest" description="Disordered" evidence="1">
    <location>
        <begin position="1"/>
        <end position="26"/>
    </location>
</feature>
<name>F5R8G1_METUF</name>
<accession>F5R8G1</accession>
<comment type="caution">
    <text evidence="2">The sequence shown here is derived from an EMBL/GenBank/DDBJ whole genome shotgun (WGS) entry which is preliminary data.</text>
</comment>
<evidence type="ECO:0000256" key="1">
    <source>
        <dbReference type="SAM" id="MobiDB-lite"/>
    </source>
</evidence>
<dbReference type="Proteomes" id="UP000005019">
    <property type="component" value="Unassembled WGS sequence"/>
</dbReference>
<evidence type="ECO:0000313" key="2">
    <source>
        <dbReference type="EMBL" id="EGK73264.1"/>
    </source>
</evidence>